<dbReference type="EMBL" id="CP011058">
    <property type="protein sequence ID" value="AJY76750.1"/>
    <property type="molecule type" value="Genomic_DNA"/>
</dbReference>
<dbReference type="SUPFAM" id="SSF53448">
    <property type="entry name" value="Nucleotide-diphospho-sugar transferases"/>
    <property type="match status" value="1"/>
</dbReference>
<dbReference type="Gene3D" id="3.90.550.10">
    <property type="entry name" value="Spore Coat Polysaccharide Biosynthesis Protein SpsA, Chain A"/>
    <property type="match status" value="1"/>
</dbReference>
<dbReference type="OrthoDB" id="9803871at2"/>
<sequence length="272" mass="30387">MITKAIIPAAGYGTRNLPVTKAVPKEMFPISGRPVIDYVVQEAIGAGIKEILIILSRSKTSIMDYFDRSMELESFLTKHNKTYWLPKIAPPPVQIHYVRQSEALGLGSAVHLASTFAAGDAFAVLLPDQVSLEQPSPLLPLISLYEKCRTSVVGLQVVPEERLSHYGVADIGGYSSSRTVQINRIVEKPKTNPPSNLVVMGRYIFTPAIFDYLNEINPGEGQEIQLTDAMNALCENEPIGGYLYHEKWYDTSIENDYLSIQRRAYRLKNKQK</sequence>
<evidence type="ECO:0000313" key="8">
    <source>
        <dbReference type="Proteomes" id="UP000032633"/>
    </source>
</evidence>
<gene>
    <name evidence="7" type="ORF">VN24_22000</name>
</gene>
<evidence type="ECO:0000256" key="2">
    <source>
        <dbReference type="ARBA" id="ARBA00012415"/>
    </source>
</evidence>
<proteinExistence type="inferred from homology"/>
<dbReference type="PANTHER" id="PTHR43197">
    <property type="entry name" value="UTP--GLUCOSE-1-PHOSPHATE URIDYLYLTRANSFERASE"/>
    <property type="match status" value="1"/>
</dbReference>
<evidence type="ECO:0000256" key="1">
    <source>
        <dbReference type="ARBA" id="ARBA00006890"/>
    </source>
</evidence>
<evidence type="ECO:0000256" key="5">
    <source>
        <dbReference type="ARBA" id="ARBA00048128"/>
    </source>
</evidence>
<dbReference type="GO" id="GO:0003983">
    <property type="term" value="F:UTP:glucose-1-phosphate uridylyltransferase activity"/>
    <property type="evidence" value="ECO:0007669"/>
    <property type="project" value="UniProtKB-EC"/>
</dbReference>
<protein>
    <recommendedName>
        <fullName evidence="2">UTP--glucose-1-phosphate uridylyltransferase</fullName>
        <ecNumber evidence="2">2.7.7.9</ecNumber>
    </recommendedName>
</protein>
<dbReference type="AlphaFoldDB" id="A0A0D5NNM6"/>
<dbReference type="EC" id="2.7.7.9" evidence="2"/>
<evidence type="ECO:0000256" key="3">
    <source>
        <dbReference type="ARBA" id="ARBA00022679"/>
    </source>
</evidence>
<dbReference type="Pfam" id="PF00483">
    <property type="entry name" value="NTP_transferase"/>
    <property type="match status" value="1"/>
</dbReference>
<dbReference type="PANTHER" id="PTHR43197:SF1">
    <property type="entry name" value="UTP--GLUCOSE-1-PHOSPHATE URIDYLYLTRANSFERASE"/>
    <property type="match status" value="1"/>
</dbReference>
<feature type="domain" description="Nucleotidyl transferase" evidence="6">
    <location>
        <begin position="4"/>
        <end position="262"/>
    </location>
</feature>
<dbReference type="STRING" id="1126833.VN24_22000"/>
<dbReference type="InterPro" id="IPR005835">
    <property type="entry name" value="NTP_transferase_dom"/>
</dbReference>
<dbReference type="InterPro" id="IPR029044">
    <property type="entry name" value="Nucleotide-diphossugar_trans"/>
</dbReference>
<keyword evidence="3" id="KW-0808">Transferase</keyword>
<dbReference type="GO" id="GO:0006011">
    <property type="term" value="P:UDP-alpha-D-glucose metabolic process"/>
    <property type="evidence" value="ECO:0007669"/>
    <property type="project" value="InterPro"/>
</dbReference>
<reference evidence="7 8" key="1">
    <citation type="journal article" date="2015" name="J. Biotechnol.">
        <title>Complete genome sequence of Paenibacillus beijingensis 7188(T) (=DSM 24997(T)), a novel rhizobacterium from jujube garden soil.</title>
        <authorList>
            <person name="Kwak Y."/>
            <person name="Shin J.H."/>
        </authorList>
    </citation>
    <scope>NUCLEOTIDE SEQUENCE [LARGE SCALE GENOMIC DNA]</scope>
    <source>
        <strain evidence="7 8">DSM 24997</strain>
    </source>
</reference>
<comment type="catalytic activity">
    <reaction evidence="5">
        <text>alpha-D-glucose 1-phosphate + UTP + H(+) = UDP-alpha-D-glucose + diphosphate</text>
        <dbReference type="Rhea" id="RHEA:19889"/>
        <dbReference type="ChEBI" id="CHEBI:15378"/>
        <dbReference type="ChEBI" id="CHEBI:33019"/>
        <dbReference type="ChEBI" id="CHEBI:46398"/>
        <dbReference type="ChEBI" id="CHEBI:58601"/>
        <dbReference type="ChEBI" id="CHEBI:58885"/>
        <dbReference type="EC" id="2.7.7.9"/>
    </reaction>
</comment>
<keyword evidence="4" id="KW-0548">Nucleotidyltransferase</keyword>
<evidence type="ECO:0000256" key="4">
    <source>
        <dbReference type="ARBA" id="ARBA00022695"/>
    </source>
</evidence>
<reference evidence="8" key="2">
    <citation type="submission" date="2015-03" db="EMBL/GenBank/DDBJ databases">
        <title>Genome sequence of Paenibacillus beijingensis strain DSM 24997T.</title>
        <authorList>
            <person name="Kwak Y."/>
            <person name="Shin J.-H."/>
        </authorList>
    </citation>
    <scope>NUCLEOTIDE SEQUENCE [LARGE SCALE GENOMIC DNA]</scope>
    <source>
        <strain evidence="8">DSM 24997</strain>
    </source>
</reference>
<evidence type="ECO:0000259" key="6">
    <source>
        <dbReference type="Pfam" id="PF00483"/>
    </source>
</evidence>
<dbReference type="RefSeq" id="WP_045672175.1">
    <property type="nucleotide sequence ID" value="NZ_CP011058.1"/>
</dbReference>
<evidence type="ECO:0000313" key="7">
    <source>
        <dbReference type="EMBL" id="AJY76750.1"/>
    </source>
</evidence>
<dbReference type="KEGG" id="pbj:VN24_22000"/>
<dbReference type="PATRIC" id="fig|1126833.4.peg.4834"/>
<dbReference type="HOGENOM" id="CLU_029499_1_0_9"/>
<comment type="similarity">
    <text evidence="1">Belongs to the UDPGP type 2 family.</text>
</comment>
<dbReference type="Proteomes" id="UP000032633">
    <property type="component" value="Chromosome"/>
</dbReference>
<organism evidence="7 8">
    <name type="scientific">Paenibacillus beijingensis</name>
    <dbReference type="NCBI Taxonomy" id="1126833"/>
    <lineage>
        <taxon>Bacteria</taxon>
        <taxon>Bacillati</taxon>
        <taxon>Bacillota</taxon>
        <taxon>Bacilli</taxon>
        <taxon>Bacillales</taxon>
        <taxon>Paenibacillaceae</taxon>
        <taxon>Paenibacillus</taxon>
    </lineage>
</organism>
<name>A0A0D5NNM6_9BACL</name>
<keyword evidence="8" id="KW-1185">Reference proteome</keyword>
<accession>A0A0D5NNM6</accession>
<dbReference type="InterPro" id="IPR005771">
    <property type="entry name" value="GalU_uridylyltTrfase_bac/arc"/>
</dbReference>